<comment type="caution">
    <text evidence="2">The sequence shown here is derived from an EMBL/GenBank/DDBJ whole genome shotgun (WGS) entry which is preliminary data.</text>
</comment>
<evidence type="ECO:0000313" key="2">
    <source>
        <dbReference type="EMBL" id="NEZ68295.1"/>
    </source>
</evidence>
<dbReference type="InterPro" id="IPR012296">
    <property type="entry name" value="Nuclease_put_TT1808"/>
</dbReference>
<dbReference type="EMBL" id="QZCE01000002">
    <property type="protein sequence ID" value="NEZ68295.1"/>
    <property type="molecule type" value="Genomic_DNA"/>
</dbReference>
<sequence length="81" mass="9323">MRLVDKQEEYEALKVQEYWIVDYRGQIPAKYCLRGKGPKVIVLKLTDGIYQKAEYLQGEVVPCVTFPDLTLTTDQILAAEE</sequence>
<dbReference type="InterPro" id="IPR008538">
    <property type="entry name" value="Uma2"/>
</dbReference>
<reference evidence="2 3" key="1">
    <citation type="journal article" date="2020" name="Microb. Ecol.">
        <title>Ecogenomics of the Marine Benthic Filamentous Cyanobacterium Adonisia.</title>
        <authorList>
            <person name="Walter J.M."/>
            <person name="Coutinho F.H."/>
            <person name="Leomil L."/>
            <person name="Hargreaves P.I."/>
            <person name="Campeao M.E."/>
            <person name="Vieira V.V."/>
            <person name="Silva B.S."/>
            <person name="Fistarol G.O."/>
            <person name="Salomon P.S."/>
            <person name="Sawabe T."/>
            <person name="Mino S."/>
            <person name="Hosokawa M."/>
            <person name="Miyashita H."/>
            <person name="Maruyama F."/>
            <person name="van Verk M.C."/>
            <person name="Dutilh B.E."/>
            <person name="Thompson C.C."/>
            <person name="Thompson F.L."/>
        </authorList>
    </citation>
    <scope>NUCLEOTIDE SEQUENCE [LARGE SCALE GENOMIC DNA]</scope>
    <source>
        <strain evidence="2 3">CCMR0082</strain>
    </source>
</reference>
<accession>A0A6M0SIL4</accession>
<dbReference type="Gene3D" id="3.90.1570.10">
    <property type="entry name" value="tt1808, chain A"/>
    <property type="match status" value="1"/>
</dbReference>
<organism evidence="2 3">
    <name type="scientific">Adonisia turfae CCMR0082</name>
    <dbReference type="NCBI Taxonomy" id="2304604"/>
    <lineage>
        <taxon>Bacteria</taxon>
        <taxon>Bacillati</taxon>
        <taxon>Cyanobacteriota</taxon>
        <taxon>Adonisia</taxon>
        <taxon>Adonisia turfae</taxon>
    </lineage>
</organism>
<proteinExistence type="predicted"/>
<name>A0A6M0SIL4_9CYAN</name>
<feature type="domain" description="Putative restriction endonuclease" evidence="1">
    <location>
        <begin position="3"/>
        <end position="73"/>
    </location>
</feature>
<protein>
    <recommendedName>
        <fullName evidence="1">Putative restriction endonuclease domain-containing protein</fullName>
    </recommendedName>
</protein>
<gene>
    <name evidence="2" type="ORF">D0962_37145</name>
</gene>
<dbReference type="Pfam" id="PF05685">
    <property type="entry name" value="Uma2"/>
    <property type="match status" value="1"/>
</dbReference>
<dbReference type="AlphaFoldDB" id="A0A6M0SIL4"/>
<evidence type="ECO:0000259" key="1">
    <source>
        <dbReference type="Pfam" id="PF05685"/>
    </source>
</evidence>
<dbReference type="Proteomes" id="UP000473574">
    <property type="component" value="Unassembled WGS sequence"/>
</dbReference>
<dbReference type="RefSeq" id="WP_163671527.1">
    <property type="nucleotide sequence ID" value="NZ_QZCE01000002.1"/>
</dbReference>
<evidence type="ECO:0000313" key="3">
    <source>
        <dbReference type="Proteomes" id="UP000473574"/>
    </source>
</evidence>